<dbReference type="GO" id="GO:0003723">
    <property type="term" value="F:RNA binding"/>
    <property type="evidence" value="ECO:0007669"/>
    <property type="project" value="UniProtKB-KW"/>
</dbReference>
<comment type="subcellular location">
    <subcellularLocation>
        <location evidence="1">Cytoplasm</location>
        <location evidence="1">Perinuclear region</location>
    </subcellularLocation>
</comment>
<keyword evidence="18" id="KW-1185">Reference proteome</keyword>
<dbReference type="Gene3D" id="3.30.1370.250">
    <property type="match status" value="1"/>
</dbReference>
<evidence type="ECO:0000256" key="2">
    <source>
        <dbReference type="ARBA" id="ARBA00022490"/>
    </source>
</evidence>
<dbReference type="Pfam" id="PF18332">
    <property type="entry name" value="XRN1_D1"/>
    <property type="match status" value="1"/>
</dbReference>
<gene>
    <name evidence="17" type="ORF">OGATHE_001968</name>
</gene>
<dbReference type="GO" id="GO:0048471">
    <property type="term" value="C:perinuclear region of cytoplasm"/>
    <property type="evidence" value="ECO:0007669"/>
    <property type="project" value="UniProtKB-SubCell"/>
</dbReference>
<dbReference type="InterPro" id="IPR047008">
    <property type="entry name" value="XRN1_SH3_sf"/>
</dbReference>
<protein>
    <recommendedName>
        <fullName evidence="9 10">5'-3' exoribonuclease 1</fullName>
        <ecNumber evidence="10">3.1.13.-</ecNumber>
    </recommendedName>
</protein>
<dbReference type="InterPro" id="IPR027073">
    <property type="entry name" value="5_3_exoribonuclease"/>
</dbReference>
<feature type="domain" description="5'-3' exoribonuclease 1 SH3-like" evidence="14">
    <location>
        <begin position="1253"/>
        <end position="1323"/>
    </location>
</feature>
<dbReference type="Pfam" id="PF18129">
    <property type="entry name" value="SH3_12"/>
    <property type="match status" value="1"/>
</dbReference>
<dbReference type="CDD" id="cd18673">
    <property type="entry name" value="PIN_XRN1-2-like"/>
    <property type="match status" value="1"/>
</dbReference>
<dbReference type="GO" id="GO:0004534">
    <property type="term" value="F:5'-3' RNA exonuclease activity"/>
    <property type="evidence" value="ECO:0007669"/>
    <property type="project" value="TreeGrafter"/>
</dbReference>
<dbReference type="InterPro" id="IPR040992">
    <property type="entry name" value="XRN1_D1"/>
</dbReference>
<dbReference type="Proteomes" id="UP000788993">
    <property type="component" value="Unassembled WGS sequence"/>
</dbReference>
<dbReference type="InterPro" id="IPR014722">
    <property type="entry name" value="Rib_uL2_dom2"/>
</dbReference>
<dbReference type="InterPro" id="IPR047007">
    <property type="entry name" value="XRN1_D1_sf"/>
</dbReference>
<dbReference type="Gene3D" id="2.30.30.30">
    <property type="match status" value="1"/>
</dbReference>
<evidence type="ECO:0000259" key="16">
    <source>
        <dbReference type="Pfam" id="PF18334"/>
    </source>
</evidence>
<dbReference type="InterPro" id="IPR041106">
    <property type="entry name" value="XRN1_D2_D3"/>
</dbReference>
<evidence type="ECO:0000313" key="17">
    <source>
        <dbReference type="EMBL" id="KAH3673988.1"/>
    </source>
</evidence>
<keyword evidence="5 10" id="KW-0269">Exonuclease</keyword>
<proteinExistence type="inferred from homology"/>
<dbReference type="Gene3D" id="2.30.30.750">
    <property type="match status" value="1"/>
</dbReference>
<keyword evidence="7 10" id="KW-0866">Nonsense-mediated mRNA decay</keyword>
<evidence type="ECO:0000259" key="12">
    <source>
        <dbReference type="Pfam" id="PF03159"/>
    </source>
</evidence>
<evidence type="ECO:0000256" key="6">
    <source>
        <dbReference type="ARBA" id="ARBA00022884"/>
    </source>
</evidence>
<feature type="compositionally biased region" description="Basic residues" evidence="11">
    <location>
        <begin position="1475"/>
        <end position="1487"/>
    </location>
</feature>
<evidence type="ECO:0000313" key="18">
    <source>
        <dbReference type="Proteomes" id="UP000788993"/>
    </source>
</evidence>
<feature type="domain" description="Exoribonuclease Xrn1 D2/D3" evidence="16">
    <location>
        <begin position="1008"/>
        <end position="1235"/>
    </location>
</feature>
<organism evidence="17 18">
    <name type="scientific">Ogataea polymorpha</name>
    <dbReference type="NCBI Taxonomy" id="460523"/>
    <lineage>
        <taxon>Eukaryota</taxon>
        <taxon>Fungi</taxon>
        <taxon>Dikarya</taxon>
        <taxon>Ascomycota</taxon>
        <taxon>Saccharomycotina</taxon>
        <taxon>Pichiomycetes</taxon>
        <taxon>Pichiales</taxon>
        <taxon>Pichiaceae</taxon>
        <taxon>Ogataea</taxon>
    </lineage>
</organism>
<dbReference type="PIRSF" id="PIRSF006743">
    <property type="entry name" value="Exonuclease_Xnr1"/>
    <property type="match status" value="1"/>
</dbReference>
<dbReference type="EC" id="3.1.13.-" evidence="10"/>
<dbReference type="GO" id="GO:0016078">
    <property type="term" value="P:tRNA decay"/>
    <property type="evidence" value="ECO:0007669"/>
    <property type="project" value="UniProtKB-ARBA"/>
</dbReference>
<feature type="region of interest" description="Disordered" evidence="11">
    <location>
        <begin position="1419"/>
        <end position="1493"/>
    </location>
</feature>
<keyword evidence="4 10" id="KW-0378">Hydrolase</keyword>
<dbReference type="PANTHER" id="PTHR12341">
    <property type="entry name" value="5'-&gt;3' EXORIBONUCLEASE"/>
    <property type="match status" value="1"/>
</dbReference>
<dbReference type="Pfam" id="PF18334">
    <property type="entry name" value="XRN1_D2_D3"/>
    <property type="match status" value="1"/>
</dbReference>
<reference evidence="17" key="1">
    <citation type="journal article" date="2021" name="Open Biol.">
        <title>Shared evolutionary footprints suggest mitochondrial oxidative damage underlies multiple complex I losses in fungi.</title>
        <authorList>
            <person name="Schikora-Tamarit M.A."/>
            <person name="Marcet-Houben M."/>
            <person name="Nosek J."/>
            <person name="Gabaldon T."/>
        </authorList>
    </citation>
    <scope>NUCLEOTIDE SEQUENCE</scope>
    <source>
        <strain evidence="17">NCAIM Y.01608</strain>
    </source>
</reference>
<comment type="similarity">
    <text evidence="8 10">Belongs to the 5'-3' exonuclease family.</text>
</comment>
<feature type="compositionally biased region" description="Basic and acidic residues" evidence="11">
    <location>
        <begin position="1374"/>
        <end position="1386"/>
    </location>
</feature>
<dbReference type="EMBL" id="JAEUBD010000526">
    <property type="protein sequence ID" value="KAH3673988.1"/>
    <property type="molecule type" value="Genomic_DNA"/>
</dbReference>
<dbReference type="Gene3D" id="3.40.50.12390">
    <property type="match status" value="2"/>
</dbReference>
<dbReference type="Gene3D" id="6.10.140.950">
    <property type="match status" value="2"/>
</dbReference>
<dbReference type="Gene3D" id="1.25.40.1050">
    <property type="match status" value="1"/>
</dbReference>
<reference evidence="17" key="2">
    <citation type="submission" date="2021-01" db="EMBL/GenBank/DDBJ databases">
        <authorList>
            <person name="Schikora-Tamarit M.A."/>
        </authorList>
    </citation>
    <scope>NUCLEOTIDE SEQUENCE</scope>
    <source>
        <strain evidence="17">NCAIM Y.01608</strain>
    </source>
</reference>
<evidence type="ECO:0000256" key="1">
    <source>
        <dbReference type="ARBA" id="ARBA00004556"/>
    </source>
</evidence>
<evidence type="ECO:0000256" key="5">
    <source>
        <dbReference type="ARBA" id="ARBA00022839"/>
    </source>
</evidence>
<dbReference type="FunFam" id="1.25.40.1050:FF:000001">
    <property type="entry name" value="5'-3' exoribonuclease 1"/>
    <property type="match status" value="1"/>
</dbReference>
<dbReference type="Pfam" id="PF17846">
    <property type="entry name" value="XRN_M"/>
    <property type="match status" value="1"/>
</dbReference>
<accession>A0A9P8PKR1</accession>
<evidence type="ECO:0000256" key="8">
    <source>
        <dbReference type="ARBA" id="ARBA00038299"/>
    </source>
</evidence>
<comment type="caution">
    <text evidence="17">The sequence shown here is derived from an EMBL/GenBank/DDBJ whole genome shotgun (WGS) entry which is preliminary data.</text>
</comment>
<dbReference type="FunFam" id="3.40.50.12390:FF:000002">
    <property type="entry name" value="5'-3' exoribonuclease 1"/>
    <property type="match status" value="1"/>
</dbReference>
<dbReference type="PANTHER" id="PTHR12341:SF7">
    <property type="entry name" value="5'-3' EXORIBONUCLEASE 1"/>
    <property type="match status" value="1"/>
</dbReference>
<dbReference type="InterPro" id="IPR004859">
    <property type="entry name" value="Xrn1_N"/>
</dbReference>
<dbReference type="InterPro" id="IPR041412">
    <property type="entry name" value="Xrn1_helical"/>
</dbReference>
<evidence type="ECO:0000256" key="3">
    <source>
        <dbReference type="ARBA" id="ARBA00022722"/>
    </source>
</evidence>
<feature type="domain" description="Xrn1 N-terminal" evidence="12">
    <location>
        <begin position="71"/>
        <end position="297"/>
    </location>
</feature>
<keyword evidence="6 10" id="KW-0694">RNA-binding</keyword>
<evidence type="ECO:0000256" key="4">
    <source>
        <dbReference type="ARBA" id="ARBA00022801"/>
    </source>
</evidence>
<dbReference type="Pfam" id="PF03159">
    <property type="entry name" value="XRN_N"/>
    <property type="match status" value="1"/>
</dbReference>
<evidence type="ECO:0000259" key="14">
    <source>
        <dbReference type="Pfam" id="PF18129"/>
    </source>
</evidence>
<evidence type="ECO:0000256" key="9">
    <source>
        <dbReference type="ARBA" id="ARBA00067318"/>
    </source>
</evidence>
<evidence type="ECO:0000256" key="11">
    <source>
        <dbReference type="SAM" id="MobiDB-lite"/>
    </source>
</evidence>
<comment type="function">
    <text evidence="10">Multifunctional protein that exhibits several independent functions at different levels of the cellular processes. 5'-3' exonuclease component of the nonsense-mediated mRNA decay (NMD) which is a highly conserved mRNA degradation pathway, an RNA surveillance system whose role is to identify and rid cells of mRNA with premature termination codons and thus prevents accumulation of potentially harmful truncated proteins.</text>
</comment>
<dbReference type="GO" id="GO:0000184">
    <property type="term" value="P:nuclear-transcribed mRNA catabolic process, nonsense-mediated decay"/>
    <property type="evidence" value="ECO:0007669"/>
    <property type="project" value="UniProtKB-KW"/>
</dbReference>
<feature type="domain" description="5'-3' exoribonuclease 1 D1" evidence="15">
    <location>
        <begin position="798"/>
        <end position="1002"/>
    </location>
</feature>
<dbReference type="InterPro" id="IPR041385">
    <property type="entry name" value="SH3_12"/>
</dbReference>
<dbReference type="GO" id="GO:0005634">
    <property type="term" value="C:nucleus"/>
    <property type="evidence" value="ECO:0007669"/>
    <property type="project" value="TreeGrafter"/>
</dbReference>
<sequence>MFVDPVVLLLLAPKRPPVELGWEPAEVLFCVFPKENAGFEVLEFPKEKPVPPVEEAPAVLPNICNVWSIFLGIPKFFRFISERWPLISNEIDGSTPVPEFDNLYLDMNSILHTCTHTNDSSLLRMTDDQMFGAIFAYIDHLFNIIKPQKVFYMAIDGVAPRAKMNQQRARRFRSAIEAEQNLEKAIKEGKEIPKEPPFDSNAITPGTEFMAKLTQNLKFYINQKASSDSRWQNMRIILSGHEVPGEGEHKIMDFIRTQKAQPGYDPNTRHCVYGLDADLIMLGLVAHEPHFALLREEVTFGPKANSHSDDDLTHQTFFLLHISLVREYMELEFQDLQDQLSFEYDFERIIDDFILIMYVIGNDFLPNLPDLHLNKGAFPLLIETFKEAIRDMDGYINEFGTINLQRFGKWLEYLSVFELENFEKGEVDVEWFNKQLDNISKQGMKKRLRQGKELLLKQQKKFVGLVREWIYRVYSEKFDVKAMLEDESKVPELPLPREAFDSEINRDVIAKFLFELGVVVIHSKSQDTYTARLDVDGINPDETDEEFNERVEGIRRVIKKYQSAIVVEDEETLESQKDLYDARFLKWKNEYYKKKVGFSLNDEDKIRDMAENYIEGLQWVLNYYYKGISSWPWYYRYHYAPRISDVSKGLNVKINFEKGHPFKPFQQLMAVLPARSKELIPTVYRPLMTDSNSPIIDFYPDDCEVDMNGKKAPWEAVVLLSFVDEKRLIEAMAPFDSKLSPEEKRRNTFGTDLQFHFNPQIKHLIKSPLPASFSDFESHCTETEFHLPSLEGLKLNFGLCKGAKFGREALAGFPSLKTIPCQYNLEYANVVVFQQPSKAMTLMLTLENLHGSLTVEQFAKEYVGQIVYTKWPFLREAKVVYVTDNLMKYEKVKMGSVPKVVSSPLEPFERDDFEKTRSLLYHKLQTNKGVRFQAAEADGESEDGTKTSSTKNPIEGLVYVRAVSGLIRNEQGAFVKTYAKEIECYPIQLIVDEVINKDARFEARPPVPIEEEFPKNSTVVFLGAFAYGAPADVIDHENNKLTLKVSRISKKAEPNFGVLRAQHEKKAIRYHPSSTVAKILKFSPLFLSKMTSSYAVEGPGGRRYDIGLPLKFEGKKMKVLGYTRRNDRYWEYSDLAISLIQEYTKKFPEVFKALMEHKGSSIPSANEIFKIAEPDKLRAKLDAVQSFLKEKKSTFVTVSLESESFTKIGVAELEQQIIDYMAKPQPLDTKGIKGIPRNAVLAPSQSFQLLKKQHFSLGDRVVYVLDSGNVPLFSKGTVIGIRSLESKVELQVLFDQPLLTGNTFGGRLKTQRGLTLDSSVLLNLTDKQFIYHSKASSKTAQGDLSEVKKRYLLKKKQEKENELRNKKELLNVIKKSDTQGEAKDSADPALSSLSKKNRVAQNVFNSVLGNVMQPTAPLRGPHSMMGVPPGLPLPMPLPANTNGSQELMGMLKSQKPQKAAGRPATKPANKQTNRSTKKPQHKQKAKVAKKEEA</sequence>
<feature type="region of interest" description="Disordered" evidence="11">
    <location>
        <begin position="1374"/>
        <end position="1394"/>
    </location>
</feature>
<dbReference type="InterPro" id="IPR016494">
    <property type="entry name" value="5_3_exoribonuclease_1"/>
</dbReference>
<keyword evidence="2 10" id="KW-0963">Cytoplasm</keyword>
<feature type="domain" description="Xrn1 helical" evidence="13">
    <location>
        <begin position="344"/>
        <end position="755"/>
    </location>
</feature>
<evidence type="ECO:0000256" key="7">
    <source>
        <dbReference type="ARBA" id="ARBA00023161"/>
    </source>
</evidence>
<name>A0A9P8PKR1_9ASCO</name>
<dbReference type="GO" id="GO:0000932">
    <property type="term" value="C:P-body"/>
    <property type="evidence" value="ECO:0007669"/>
    <property type="project" value="UniProtKB-ARBA"/>
</dbReference>
<keyword evidence="3 10" id="KW-0540">Nuclease</keyword>
<evidence type="ECO:0000259" key="15">
    <source>
        <dbReference type="Pfam" id="PF18332"/>
    </source>
</evidence>
<evidence type="ECO:0000259" key="13">
    <source>
        <dbReference type="Pfam" id="PF17846"/>
    </source>
</evidence>
<dbReference type="GO" id="GO:0016075">
    <property type="term" value="P:rRNA catabolic process"/>
    <property type="evidence" value="ECO:0007669"/>
    <property type="project" value="TreeGrafter"/>
</dbReference>
<evidence type="ECO:0000256" key="10">
    <source>
        <dbReference type="PIRNR" id="PIRNR006743"/>
    </source>
</evidence>
<dbReference type="Gene3D" id="2.170.260.40">
    <property type="match status" value="1"/>
</dbReference>